<sequence>MSNVAASEVFYPGLICNSVALL</sequence>
<protein>
    <submittedName>
        <fullName evidence="1">Uncharacterized protein</fullName>
    </submittedName>
</protein>
<reference evidence="1" key="2">
    <citation type="journal article" date="2015" name="Data Brief">
        <title>Shoot transcriptome of the giant reed, Arundo donax.</title>
        <authorList>
            <person name="Barrero R.A."/>
            <person name="Guerrero F.D."/>
            <person name="Moolhuijzen P."/>
            <person name="Goolsby J.A."/>
            <person name="Tidwell J."/>
            <person name="Bellgard S.E."/>
            <person name="Bellgard M.I."/>
        </authorList>
    </citation>
    <scope>NUCLEOTIDE SEQUENCE</scope>
    <source>
        <tissue evidence="1">Shoot tissue taken approximately 20 cm above the soil surface</tissue>
    </source>
</reference>
<proteinExistence type="predicted"/>
<accession>A0A0A9BGL5</accession>
<dbReference type="EMBL" id="GBRH01235414">
    <property type="protein sequence ID" value="JAD62481.1"/>
    <property type="molecule type" value="Transcribed_RNA"/>
</dbReference>
<name>A0A0A9BGL5_ARUDO</name>
<organism evidence="1">
    <name type="scientific">Arundo donax</name>
    <name type="common">Giant reed</name>
    <name type="synonym">Donax arundinaceus</name>
    <dbReference type="NCBI Taxonomy" id="35708"/>
    <lineage>
        <taxon>Eukaryota</taxon>
        <taxon>Viridiplantae</taxon>
        <taxon>Streptophyta</taxon>
        <taxon>Embryophyta</taxon>
        <taxon>Tracheophyta</taxon>
        <taxon>Spermatophyta</taxon>
        <taxon>Magnoliopsida</taxon>
        <taxon>Liliopsida</taxon>
        <taxon>Poales</taxon>
        <taxon>Poaceae</taxon>
        <taxon>PACMAD clade</taxon>
        <taxon>Arundinoideae</taxon>
        <taxon>Arundineae</taxon>
        <taxon>Arundo</taxon>
    </lineage>
</organism>
<dbReference type="AlphaFoldDB" id="A0A0A9BGL5"/>
<evidence type="ECO:0000313" key="1">
    <source>
        <dbReference type="EMBL" id="JAD62481.1"/>
    </source>
</evidence>
<reference evidence="1" key="1">
    <citation type="submission" date="2014-09" db="EMBL/GenBank/DDBJ databases">
        <authorList>
            <person name="Magalhaes I.L.F."/>
            <person name="Oliveira U."/>
            <person name="Santos F.R."/>
            <person name="Vidigal T.H.D.A."/>
            <person name="Brescovit A.D."/>
            <person name="Santos A.J."/>
        </authorList>
    </citation>
    <scope>NUCLEOTIDE SEQUENCE</scope>
    <source>
        <tissue evidence="1">Shoot tissue taken approximately 20 cm above the soil surface</tissue>
    </source>
</reference>